<feature type="chain" id="PRO_5046099008" description="AMIN-like domain-containing protein" evidence="1">
    <location>
        <begin position="28"/>
        <end position="205"/>
    </location>
</feature>
<protein>
    <recommendedName>
        <fullName evidence="2">AMIN-like domain-containing protein</fullName>
    </recommendedName>
</protein>
<evidence type="ECO:0000259" key="2">
    <source>
        <dbReference type="Pfam" id="PF24837"/>
    </source>
</evidence>
<dbReference type="Pfam" id="PF24837">
    <property type="entry name" value="AMIN-like"/>
    <property type="match status" value="1"/>
</dbReference>
<keyword evidence="1" id="KW-0732">Signal</keyword>
<gene>
    <name evidence="3" type="ORF">GCM10010319_43930</name>
</gene>
<feature type="signal peptide" evidence="1">
    <location>
        <begin position="1"/>
        <end position="27"/>
    </location>
</feature>
<reference evidence="3 4" key="1">
    <citation type="journal article" date="2019" name="Int. J. Syst. Evol. Microbiol.">
        <title>The Global Catalogue of Microorganisms (GCM) 10K type strain sequencing project: providing services to taxonomists for standard genome sequencing and annotation.</title>
        <authorList>
            <consortium name="The Broad Institute Genomics Platform"/>
            <consortium name="The Broad Institute Genome Sequencing Center for Infectious Disease"/>
            <person name="Wu L."/>
            <person name="Ma J."/>
        </authorList>
    </citation>
    <scope>NUCLEOTIDE SEQUENCE [LARGE SCALE GENOMIC DNA]</scope>
    <source>
        <strain evidence="3 4">JCM 4565</strain>
    </source>
</reference>
<accession>A0ABN0XE03</accession>
<dbReference type="RefSeq" id="WP_344120147.1">
    <property type="nucleotide sequence ID" value="NZ_BAAABW010000024.1"/>
</dbReference>
<sequence>MRRLSRALTALVLAGAGLAATTVPAIAADGDTGSTSPAVRCETAWGSLAKASTDSAYKSLRDIRTGQHDCFDRMVFDVKGSGERPIGYRVAYVDKLYQDGSGDQVPVGGDAILEIRVAAPSYEPTTGLPTYRGRVGEPLRGVDVTGYRTFRDTRYASSFEGDTQIGLGLRARLPFRVFQYGHLVVVDVAHAWDSAPPTTEPHGLS</sequence>
<evidence type="ECO:0000313" key="4">
    <source>
        <dbReference type="Proteomes" id="UP001500063"/>
    </source>
</evidence>
<dbReference type="Proteomes" id="UP001500063">
    <property type="component" value="Unassembled WGS sequence"/>
</dbReference>
<evidence type="ECO:0000313" key="3">
    <source>
        <dbReference type="EMBL" id="GAA0361513.1"/>
    </source>
</evidence>
<proteinExistence type="predicted"/>
<evidence type="ECO:0000256" key="1">
    <source>
        <dbReference type="SAM" id="SignalP"/>
    </source>
</evidence>
<dbReference type="EMBL" id="BAAABW010000024">
    <property type="protein sequence ID" value="GAA0361513.1"/>
    <property type="molecule type" value="Genomic_DNA"/>
</dbReference>
<dbReference type="InterPro" id="IPR056303">
    <property type="entry name" value="AMIN-like"/>
</dbReference>
<keyword evidence="4" id="KW-1185">Reference proteome</keyword>
<organism evidence="3 4">
    <name type="scientific">Streptomyces blastmyceticus</name>
    <dbReference type="NCBI Taxonomy" id="68180"/>
    <lineage>
        <taxon>Bacteria</taxon>
        <taxon>Bacillati</taxon>
        <taxon>Actinomycetota</taxon>
        <taxon>Actinomycetes</taxon>
        <taxon>Kitasatosporales</taxon>
        <taxon>Streptomycetaceae</taxon>
        <taxon>Streptomyces</taxon>
    </lineage>
</organism>
<name>A0ABN0XE03_9ACTN</name>
<feature type="domain" description="AMIN-like" evidence="2">
    <location>
        <begin position="59"/>
        <end position="190"/>
    </location>
</feature>
<comment type="caution">
    <text evidence="3">The sequence shown here is derived from an EMBL/GenBank/DDBJ whole genome shotgun (WGS) entry which is preliminary data.</text>
</comment>